<feature type="domain" description="RCK C-terminal" evidence="9">
    <location>
        <begin position="353"/>
        <end position="437"/>
    </location>
</feature>
<dbReference type="EMBL" id="RFLY01000016">
    <property type="protein sequence ID" value="RMH89089.1"/>
    <property type="molecule type" value="Genomic_DNA"/>
</dbReference>
<evidence type="ECO:0000256" key="5">
    <source>
        <dbReference type="ARBA" id="ARBA00022989"/>
    </source>
</evidence>
<feature type="transmembrane region" description="Helical" evidence="8">
    <location>
        <begin position="503"/>
        <end position="520"/>
    </location>
</feature>
<reference evidence="10 11" key="1">
    <citation type="submission" date="2018-10" db="EMBL/GenBank/DDBJ databases">
        <title>Proposal of Lysobacter pythonis sp. nov. isolated from royal pythons (Python regius).</title>
        <authorList>
            <person name="Hans-Juergen B."/>
            <person name="Huptas C."/>
            <person name="Sandra B."/>
            <person name="Igor L."/>
            <person name="Joachim S."/>
            <person name="Siegfried S."/>
            <person name="Mareike W."/>
            <person name="Peter K."/>
        </authorList>
    </citation>
    <scope>NUCLEOTIDE SEQUENCE [LARGE SCALE GENOMIC DNA]</scope>
    <source>
        <strain evidence="10 11">4284/11</strain>
    </source>
</reference>
<dbReference type="PANTHER" id="PTHR43652:SF2">
    <property type="entry name" value="BASIC AMINO ACID ANTIPORTER YFCC-RELATED"/>
    <property type="match status" value="1"/>
</dbReference>
<evidence type="ECO:0000259" key="9">
    <source>
        <dbReference type="PROSITE" id="PS51202"/>
    </source>
</evidence>
<feature type="transmembrane region" description="Helical" evidence="8">
    <location>
        <begin position="148"/>
        <end position="181"/>
    </location>
</feature>
<dbReference type="PROSITE" id="PS51202">
    <property type="entry name" value="RCK_C"/>
    <property type="match status" value="2"/>
</dbReference>
<comment type="subcellular location">
    <subcellularLocation>
        <location evidence="1">Membrane</location>
        <topology evidence="1">Multi-pass membrane protein</topology>
    </subcellularLocation>
</comment>
<dbReference type="PROSITE" id="PS01271">
    <property type="entry name" value="NA_SULFATE"/>
    <property type="match status" value="1"/>
</dbReference>
<dbReference type="InterPro" id="IPR031312">
    <property type="entry name" value="Na/sul_symport_CS"/>
</dbReference>
<dbReference type="Gene3D" id="3.30.70.1450">
    <property type="entry name" value="Regulator of K+ conductance, C-terminal domain"/>
    <property type="match status" value="2"/>
</dbReference>
<feature type="transmembrane region" description="Helical" evidence="8">
    <location>
        <begin position="585"/>
        <end position="603"/>
    </location>
</feature>
<feature type="transmembrane region" description="Helical" evidence="8">
    <location>
        <begin position="114"/>
        <end position="136"/>
    </location>
</feature>
<sequence length="645" mass="69400">MRRLPGQARRLPTGPGLASLRRDDERASSRQGFLMSPTHGRLRGDIASKSPTSRRIARMSTEIWMTFAVLAGAVYLFVTEKLPVDVVAMLVLASVMVLGLVSPREALSGFSSEATVTVAAMFVLSAGIQRSGILAGLGDMLSRIRWPWLFALVMMMLAVAISAFVNNTAVVAVFLPLVIAAAGAIRQSPSKMLIPLSYAAQFGGVCTLVGTSTNLLVHSVAQQSGLPGFTLFEFTRLGLWFVAAGTAYLMLTRGFLLPDYGIPDSGADEHRGRWQVDMVVGEKSPAIGKLGAEALPVDIGDAYLLEIYRDGHILPRPRASEIRAGDRLLLRGTWEQIEKARKALKMEFDEVARDLVADPAAERVHAEVLIAPGSHLIGRNLSALRFGHVYRVRVHGLQRPGLALRTPLHHAALQAGDTLLIDTTPRALEALRTEPGLVLLREREQPRVDGMRALLSVGIMFGAILLSAFEIMPIVASALLGCVALVVLRCLRPEEAYGGIDWRVIMLLAGVLPLGIALQNSGGAEWIAHGALSLIGNGNPLMTLAMFYLLTAVMTELMSNNASAVLVAPIAIASAEAMGVDAKPFLVAVAFAASTSFATPVGYQTNTMVYTAGGYRFADFLRIGVPLNLLFFVMAVLLIPRYFPF</sequence>
<dbReference type="Pfam" id="PF03600">
    <property type="entry name" value="CitMHS"/>
    <property type="match status" value="1"/>
</dbReference>
<keyword evidence="3 8" id="KW-0812">Transmembrane</keyword>
<feature type="transmembrane region" description="Helical" evidence="8">
    <location>
        <begin position="623"/>
        <end position="643"/>
    </location>
</feature>
<dbReference type="Pfam" id="PF02080">
    <property type="entry name" value="TrkA_C"/>
    <property type="match status" value="2"/>
</dbReference>
<dbReference type="InterPro" id="IPR004680">
    <property type="entry name" value="Cit_transptr-like_dom"/>
</dbReference>
<feature type="transmembrane region" description="Helical" evidence="8">
    <location>
        <begin position="193"/>
        <end position="217"/>
    </location>
</feature>
<evidence type="ECO:0000256" key="7">
    <source>
        <dbReference type="SAM" id="MobiDB-lite"/>
    </source>
</evidence>
<protein>
    <submittedName>
        <fullName evidence="10">Sodium-coupled transporter</fullName>
    </submittedName>
</protein>
<feature type="domain" description="RCK C-terminal" evidence="9">
    <location>
        <begin position="263"/>
        <end position="346"/>
    </location>
</feature>
<evidence type="ECO:0000256" key="4">
    <source>
        <dbReference type="ARBA" id="ARBA00022737"/>
    </source>
</evidence>
<dbReference type="InterPro" id="IPR051679">
    <property type="entry name" value="DASS-Related_Transporters"/>
</dbReference>
<keyword evidence="6 8" id="KW-0472">Membrane</keyword>
<dbReference type="Proteomes" id="UP000275012">
    <property type="component" value="Unassembled WGS sequence"/>
</dbReference>
<evidence type="ECO:0000256" key="1">
    <source>
        <dbReference type="ARBA" id="ARBA00004141"/>
    </source>
</evidence>
<keyword evidence="4" id="KW-0677">Repeat</keyword>
<feature type="transmembrane region" description="Helical" evidence="8">
    <location>
        <begin position="450"/>
        <end position="468"/>
    </location>
</feature>
<evidence type="ECO:0000256" key="2">
    <source>
        <dbReference type="ARBA" id="ARBA00022448"/>
    </source>
</evidence>
<evidence type="ECO:0000256" key="3">
    <source>
        <dbReference type="ARBA" id="ARBA00022692"/>
    </source>
</evidence>
<feature type="transmembrane region" description="Helical" evidence="8">
    <location>
        <begin position="237"/>
        <end position="256"/>
    </location>
</feature>
<evidence type="ECO:0000256" key="6">
    <source>
        <dbReference type="ARBA" id="ARBA00023136"/>
    </source>
</evidence>
<dbReference type="SUPFAM" id="SSF116726">
    <property type="entry name" value="TrkA C-terminal domain-like"/>
    <property type="match status" value="2"/>
</dbReference>
<feature type="region of interest" description="Disordered" evidence="7">
    <location>
        <begin position="1"/>
        <end position="49"/>
    </location>
</feature>
<comment type="caution">
    <text evidence="10">The sequence shown here is derived from an EMBL/GenBank/DDBJ whole genome shotgun (WGS) entry which is preliminary data.</text>
</comment>
<dbReference type="InterPro" id="IPR006037">
    <property type="entry name" value="RCK_C"/>
</dbReference>
<dbReference type="PANTHER" id="PTHR43652">
    <property type="entry name" value="BASIC AMINO ACID ANTIPORTER YFCC-RELATED"/>
    <property type="match status" value="1"/>
</dbReference>
<evidence type="ECO:0000313" key="10">
    <source>
        <dbReference type="EMBL" id="RMH89089.1"/>
    </source>
</evidence>
<dbReference type="GO" id="GO:0006813">
    <property type="term" value="P:potassium ion transport"/>
    <property type="evidence" value="ECO:0007669"/>
    <property type="project" value="InterPro"/>
</dbReference>
<proteinExistence type="predicted"/>
<name>A0A3M2HP34_9GAMM</name>
<feature type="transmembrane region" description="Helical" evidence="8">
    <location>
        <begin position="526"/>
        <end position="550"/>
    </location>
</feature>
<dbReference type="AlphaFoldDB" id="A0A3M2HP34"/>
<evidence type="ECO:0000256" key="8">
    <source>
        <dbReference type="SAM" id="Phobius"/>
    </source>
</evidence>
<keyword evidence="2" id="KW-0813">Transport</keyword>
<feature type="transmembrane region" description="Helical" evidence="8">
    <location>
        <begin position="59"/>
        <end position="78"/>
    </location>
</feature>
<dbReference type="InterPro" id="IPR036721">
    <property type="entry name" value="RCK_C_sf"/>
</dbReference>
<dbReference type="GO" id="GO:0008324">
    <property type="term" value="F:monoatomic cation transmembrane transporter activity"/>
    <property type="evidence" value="ECO:0007669"/>
    <property type="project" value="InterPro"/>
</dbReference>
<keyword evidence="5 8" id="KW-1133">Transmembrane helix</keyword>
<dbReference type="GO" id="GO:0005886">
    <property type="term" value="C:plasma membrane"/>
    <property type="evidence" value="ECO:0007669"/>
    <property type="project" value="TreeGrafter"/>
</dbReference>
<organism evidence="10 11">
    <name type="scientific">Solilutibacter pythonis</name>
    <dbReference type="NCBI Taxonomy" id="2483112"/>
    <lineage>
        <taxon>Bacteria</taxon>
        <taxon>Pseudomonadati</taxon>
        <taxon>Pseudomonadota</taxon>
        <taxon>Gammaproteobacteria</taxon>
        <taxon>Lysobacterales</taxon>
        <taxon>Lysobacteraceae</taxon>
        <taxon>Solilutibacter</taxon>
    </lineage>
</organism>
<gene>
    <name evidence="10" type="ORF">EBB59_10870</name>
</gene>
<evidence type="ECO:0000313" key="11">
    <source>
        <dbReference type="Proteomes" id="UP000275012"/>
    </source>
</evidence>
<keyword evidence="11" id="KW-1185">Reference proteome</keyword>
<feature type="transmembrane region" description="Helical" evidence="8">
    <location>
        <begin position="84"/>
        <end position="102"/>
    </location>
</feature>
<accession>A0A3M2HP34</accession>